<dbReference type="OrthoDB" id="9770043at2"/>
<dbReference type="Gene3D" id="2.120.10.30">
    <property type="entry name" value="TolB, C-terminal domain"/>
    <property type="match status" value="1"/>
</dbReference>
<name>A0A5S3PQH3_9FLAO</name>
<evidence type="ECO:0000259" key="1">
    <source>
        <dbReference type="Pfam" id="PF07995"/>
    </source>
</evidence>
<dbReference type="AlphaFoldDB" id="A0A5S3PQH3"/>
<keyword evidence="3" id="KW-1185">Reference proteome</keyword>
<feature type="domain" description="Glucose/Sorbosone dehydrogenase" evidence="1">
    <location>
        <begin position="49"/>
        <end position="380"/>
    </location>
</feature>
<evidence type="ECO:0000313" key="3">
    <source>
        <dbReference type="Proteomes" id="UP000310314"/>
    </source>
</evidence>
<protein>
    <submittedName>
        <fullName evidence="2">PQQ-dependent sugar dehydrogenase</fullName>
    </submittedName>
</protein>
<dbReference type="InterPro" id="IPR011041">
    <property type="entry name" value="Quinoprot_gluc/sorb_DH_b-prop"/>
</dbReference>
<comment type="caution">
    <text evidence="2">The sequence shown here is derived from an EMBL/GenBank/DDBJ whole genome shotgun (WGS) entry which is preliminary data.</text>
</comment>
<reference evidence="2 3" key="1">
    <citation type="submission" date="2019-05" db="EMBL/GenBank/DDBJ databases">
        <authorList>
            <person name="Zhang J.-Y."/>
            <person name="Feg X."/>
            <person name="Du Z.-J."/>
        </authorList>
    </citation>
    <scope>NUCLEOTIDE SEQUENCE [LARGE SCALE GENOMIC DNA]</scope>
    <source>
        <strain evidence="2 3">RZ26</strain>
    </source>
</reference>
<evidence type="ECO:0000313" key="2">
    <source>
        <dbReference type="EMBL" id="TMM55915.1"/>
    </source>
</evidence>
<dbReference type="InterPro" id="IPR012938">
    <property type="entry name" value="Glc/Sorbosone_DH"/>
</dbReference>
<accession>A0A5S3PQH3</accession>
<dbReference type="Proteomes" id="UP000310314">
    <property type="component" value="Unassembled WGS sequence"/>
</dbReference>
<dbReference type="PANTHER" id="PTHR19328:SF75">
    <property type="entry name" value="ALDOSE SUGAR DEHYDROGENASE YLII"/>
    <property type="match status" value="1"/>
</dbReference>
<organism evidence="2 3">
    <name type="scientific">Maribacter algarum</name>
    <name type="common">ex Zhang et al. 2020</name>
    <dbReference type="NCBI Taxonomy" id="2578118"/>
    <lineage>
        <taxon>Bacteria</taxon>
        <taxon>Pseudomonadati</taxon>
        <taxon>Bacteroidota</taxon>
        <taxon>Flavobacteriia</taxon>
        <taxon>Flavobacteriales</taxon>
        <taxon>Flavobacteriaceae</taxon>
        <taxon>Maribacter</taxon>
    </lineage>
</organism>
<dbReference type="EMBL" id="VATY01000003">
    <property type="protein sequence ID" value="TMM55915.1"/>
    <property type="molecule type" value="Genomic_DNA"/>
</dbReference>
<dbReference type="Pfam" id="PF07995">
    <property type="entry name" value="GSDH"/>
    <property type="match status" value="1"/>
</dbReference>
<gene>
    <name evidence="2" type="ORF">FEE95_14800</name>
</gene>
<proteinExistence type="predicted"/>
<dbReference type="PANTHER" id="PTHR19328">
    <property type="entry name" value="HEDGEHOG-INTERACTING PROTEIN"/>
    <property type="match status" value="1"/>
</dbReference>
<sequence length="390" mass="42876">MKRVLNIGFVILIFLFTDCKNSDDSQPIDPIPEEGLTLQNAFPNLSFSKPLDLQSPDDDTDRIFVVEQGGVIRVFANDAVTSQSNIFLDIASNLVSRDELGLLGLAFHPNYSTNGLFYVTYTPSADLAVVSSFRVSSSNSNIADPTSETILLRIPQPFANHNGGQLAFGPDGYLYIASGDGGSGGDPQGNAQNLTNLLGKILRIDVDRTENGLEYAIPSDNPFVTSRSAQHEIYAYGLRNPWRFSFDVQTDLLWAGDVGQNRIEEIDIIENGGNYGWNTLEGTQCFDSPTCDSGGFIAPIFEYDQSDNDRSITGGYVYRGQSTPSLQGRYIYGDFISGRIWGLSTNLETNITNNQLLAESRLPISSFGTDTNNELYICAYDGNIYKFVEN</sequence>
<dbReference type="RefSeq" id="WP_138658783.1">
    <property type="nucleotide sequence ID" value="NZ_VATY01000003.1"/>
</dbReference>
<dbReference type="SUPFAM" id="SSF50952">
    <property type="entry name" value="Soluble quinoprotein glucose dehydrogenase"/>
    <property type="match status" value="1"/>
</dbReference>
<dbReference type="InterPro" id="IPR011042">
    <property type="entry name" value="6-blade_b-propeller_TolB-like"/>
</dbReference>